<feature type="region of interest" description="Disordered" evidence="2">
    <location>
        <begin position="479"/>
        <end position="510"/>
    </location>
</feature>
<proteinExistence type="predicted"/>
<gene>
    <name evidence="4" type="primary">SLC7A14</name>
    <name evidence="4" type="ORF">BLAG_LOCUS4024</name>
</gene>
<dbReference type="OrthoDB" id="10014547at2759"/>
<evidence type="ECO:0000256" key="3">
    <source>
        <dbReference type="SAM" id="Phobius"/>
    </source>
</evidence>
<evidence type="ECO:0000256" key="1">
    <source>
        <dbReference type="ARBA" id="ARBA00022448"/>
    </source>
</evidence>
<dbReference type="Proteomes" id="UP000838412">
    <property type="component" value="Chromosome 11"/>
</dbReference>
<evidence type="ECO:0000313" key="4">
    <source>
        <dbReference type="EMBL" id="CAH1239866.1"/>
    </source>
</evidence>
<dbReference type="GO" id="GO:0015171">
    <property type="term" value="F:amino acid transmembrane transporter activity"/>
    <property type="evidence" value="ECO:0007669"/>
    <property type="project" value="TreeGrafter"/>
</dbReference>
<evidence type="ECO:0000313" key="5">
    <source>
        <dbReference type="Proteomes" id="UP000838412"/>
    </source>
</evidence>
<feature type="region of interest" description="Disordered" evidence="2">
    <location>
        <begin position="439"/>
        <end position="458"/>
    </location>
</feature>
<feature type="transmembrane region" description="Helical" evidence="3">
    <location>
        <begin position="384"/>
        <end position="401"/>
    </location>
</feature>
<protein>
    <submittedName>
        <fullName evidence="4">SLC7A14 protein</fullName>
    </submittedName>
</protein>
<feature type="transmembrane region" description="Helical" evidence="3">
    <location>
        <begin position="288"/>
        <end position="307"/>
    </location>
</feature>
<keyword evidence="3" id="KW-0812">Transmembrane</keyword>
<keyword evidence="5" id="KW-1185">Reference proteome</keyword>
<dbReference type="Gene3D" id="1.20.1740.10">
    <property type="entry name" value="Amino acid/polyamine transporter I"/>
    <property type="match status" value="1"/>
</dbReference>
<reference evidence="4" key="1">
    <citation type="submission" date="2022-01" db="EMBL/GenBank/DDBJ databases">
        <authorList>
            <person name="Braso-Vives M."/>
        </authorList>
    </citation>
    <scope>NUCLEOTIDE SEQUENCE</scope>
</reference>
<keyword evidence="1" id="KW-0813">Transport</keyword>
<feature type="transmembrane region" description="Helical" evidence="3">
    <location>
        <begin position="54"/>
        <end position="76"/>
    </location>
</feature>
<organism evidence="4 5">
    <name type="scientific">Branchiostoma lanceolatum</name>
    <name type="common">Common lancelet</name>
    <name type="synonym">Amphioxus lanceolatum</name>
    <dbReference type="NCBI Taxonomy" id="7740"/>
    <lineage>
        <taxon>Eukaryota</taxon>
        <taxon>Metazoa</taxon>
        <taxon>Chordata</taxon>
        <taxon>Cephalochordata</taxon>
        <taxon>Leptocardii</taxon>
        <taxon>Amphioxiformes</taxon>
        <taxon>Branchiostomatidae</taxon>
        <taxon>Branchiostoma</taxon>
    </lineage>
</organism>
<feature type="compositionally biased region" description="Acidic residues" evidence="2">
    <location>
        <begin position="497"/>
        <end position="510"/>
    </location>
</feature>
<name>A0A8J9VGG9_BRALA</name>
<dbReference type="PANTHER" id="PTHR43243:SF4">
    <property type="entry name" value="CATIONIC AMINO ACID TRANSPORTER 4"/>
    <property type="match status" value="1"/>
</dbReference>
<dbReference type="GO" id="GO:0005886">
    <property type="term" value="C:plasma membrane"/>
    <property type="evidence" value="ECO:0007669"/>
    <property type="project" value="TreeGrafter"/>
</dbReference>
<feature type="transmembrane region" description="Helical" evidence="3">
    <location>
        <begin position="551"/>
        <end position="573"/>
    </location>
</feature>
<feature type="compositionally biased region" description="Low complexity" evidence="2">
    <location>
        <begin position="479"/>
        <end position="496"/>
    </location>
</feature>
<feature type="compositionally biased region" description="Basic and acidic residues" evidence="2">
    <location>
        <begin position="446"/>
        <end position="458"/>
    </location>
</feature>
<feature type="transmembrane region" description="Helical" evidence="3">
    <location>
        <begin position="250"/>
        <end position="268"/>
    </location>
</feature>
<sequence length="753" mass="80879">MPGYMSAWMRDTARTLFRTRRLDTIPGSESPFGPDSTAGEGAPVGPRATRIPSLLRAGLGGEFGLGLAVLTGYFAVQGVGGPVLLLSLAGVCVTNLLTGLVHTELRARALRVLPDSSELPDTYSCCYATIGEFVAYVIGWTSLLQLLTGAACCARALSQTIDYLSGHVMSDELSLRVGGLPHMTTYPDFLAFTVGVLSCLASSQLKPDVQNFFLDIFHVLAGTLLVFVFSVGLFFTQSSNWAHTEMTTDVIRLVASGAAILSPGFLGFEELARTGVERKGTKKRNVWAALVMTPFAIVSSFTLITVVQSHLSPQSQVDHFATLPSAFAVAGANFAKYIVAFWQMAILTVALIFVSYRIPQLAENMANDGLVTYFLRKRAGTTKPVVGIVLVGIFVGFLSLGIQQADLIELCASTSLVVQTISCACVIILRYQVSGTVEDDGGGLSRDSDKNDVVRVRHQSERSAGIIEVEQLTSEEHTTYTGTATSGTLSDSSAESSGDENDEDDDDDEEVDIYAIMEAYRRRASDMASKGPAQATPLYKRMRKYVVPTRMTGYIATFMVLLSVVSLVALATVCVRIPDQVFYPGVGYPGPNRTDHHRAGGGGGPAVPAPGAGRTGAPRAAHALAGRARHGGDLRHDGGARGQNLDTVRRVDGYRDSELPVLRCLPLHPAVRKGIPAARDRGYSTATHLHACALQRAGDPKSRGKAAQTSQVSDICCMKLKGLPKYDIYIVKLLKTQDIEAAYHLHNQHRLCL</sequence>
<evidence type="ECO:0000256" key="2">
    <source>
        <dbReference type="SAM" id="MobiDB-lite"/>
    </source>
</evidence>
<feature type="transmembrane region" description="Helical" evidence="3">
    <location>
        <begin position="334"/>
        <end position="356"/>
    </location>
</feature>
<keyword evidence="3" id="KW-1133">Transmembrane helix</keyword>
<dbReference type="PANTHER" id="PTHR43243">
    <property type="entry name" value="INNER MEMBRANE TRANSPORTER YGJI-RELATED"/>
    <property type="match status" value="1"/>
</dbReference>
<feature type="transmembrane region" description="Helical" evidence="3">
    <location>
        <begin position="212"/>
        <end position="235"/>
    </location>
</feature>
<feature type="transmembrane region" description="Helical" evidence="3">
    <location>
        <begin position="407"/>
        <end position="429"/>
    </location>
</feature>
<accession>A0A8J9VGG9</accession>
<feature type="transmembrane region" description="Helical" evidence="3">
    <location>
        <begin position="82"/>
        <end position="101"/>
    </location>
</feature>
<keyword evidence="3" id="KW-0472">Membrane</keyword>
<feature type="region of interest" description="Disordered" evidence="2">
    <location>
        <begin position="25"/>
        <end position="45"/>
    </location>
</feature>
<dbReference type="EMBL" id="OV696696">
    <property type="protein sequence ID" value="CAH1239866.1"/>
    <property type="molecule type" value="Genomic_DNA"/>
</dbReference>
<dbReference type="AlphaFoldDB" id="A0A8J9VGG9"/>